<dbReference type="PANTHER" id="PTHR12289">
    <property type="entry name" value="METAXIN RELATED"/>
    <property type="match status" value="1"/>
</dbReference>
<dbReference type="EMBL" id="DS985245">
    <property type="protein sequence ID" value="EDV24392.1"/>
    <property type="molecule type" value="Genomic_DNA"/>
</dbReference>
<feature type="domain" description="Mitochondrial outer membrane transport complex Sam37/metaxin N-terminal" evidence="9">
    <location>
        <begin position="24"/>
        <end position="89"/>
    </location>
</feature>
<proteinExistence type="inferred from homology"/>
<evidence type="ECO:0000256" key="6">
    <source>
        <dbReference type="ARBA" id="ARBA00023128"/>
    </source>
</evidence>
<dbReference type="PANTHER" id="PTHR12289:SF41">
    <property type="entry name" value="FAILED AXON CONNECTIONS-RELATED"/>
    <property type="match status" value="1"/>
</dbReference>
<organism evidence="11 12">
    <name type="scientific">Trichoplax adhaerens</name>
    <name type="common">Trichoplax reptans</name>
    <dbReference type="NCBI Taxonomy" id="10228"/>
    <lineage>
        <taxon>Eukaryota</taxon>
        <taxon>Metazoa</taxon>
        <taxon>Placozoa</taxon>
        <taxon>Uniplacotomia</taxon>
        <taxon>Trichoplacea</taxon>
        <taxon>Trichoplacidae</taxon>
        <taxon>Trichoplax</taxon>
    </lineage>
</organism>
<dbReference type="SUPFAM" id="SSF47616">
    <property type="entry name" value="GST C-terminal domain-like"/>
    <property type="match status" value="1"/>
</dbReference>
<evidence type="ECO:0008006" key="13">
    <source>
        <dbReference type="Google" id="ProtNLM"/>
    </source>
</evidence>
<keyword evidence="5" id="KW-0653">Protein transport</keyword>
<evidence type="ECO:0000256" key="4">
    <source>
        <dbReference type="ARBA" id="ARBA00022787"/>
    </source>
</evidence>
<dbReference type="RefSeq" id="XP_002112282.1">
    <property type="nucleotide sequence ID" value="XM_002112246.1"/>
</dbReference>
<evidence type="ECO:0000256" key="7">
    <source>
        <dbReference type="ARBA" id="ARBA00023136"/>
    </source>
</evidence>
<dbReference type="OMA" id="LTIACAY"/>
<keyword evidence="8" id="KW-1133">Transmembrane helix</keyword>
<dbReference type="InterPro" id="IPR036282">
    <property type="entry name" value="Glutathione-S-Trfase_C_sf"/>
</dbReference>
<dbReference type="PhylomeDB" id="B3RXC3"/>
<accession>B3RXC3</accession>
<dbReference type="InterPro" id="IPR050931">
    <property type="entry name" value="Mito_Protein_Transport_Metaxin"/>
</dbReference>
<name>B3RXC3_TRIAD</name>
<sequence length="246" mass="27772">MDLLHWPGDYGLASIDVDCLHVMERDLEEGLDGKVRADILAFTTLVETKLKPAVLYLSWVDSENFTKVSRKWYANVLPFPLNYVVPGKLHRQANSYVEASYNLDEKAIGIQVLNTAKCCIDLLADRLGELNFFCGNRPTSLDAIVYAYLAIICKIQLHNNILKPHLQRYPNLINLVDRIHRNYFPSKEEPSTPSVSSSDFRLVDKLYFAGMAIGATLAYTVLSGFVTIAAVDEDEDEDDMVDFDDE</sequence>
<keyword evidence="4" id="KW-1000">Mitochondrion outer membrane</keyword>
<dbReference type="OrthoDB" id="5835136at2759"/>
<dbReference type="GO" id="GO:0001401">
    <property type="term" value="C:SAM complex"/>
    <property type="evidence" value="ECO:0000318"/>
    <property type="project" value="GO_Central"/>
</dbReference>
<evidence type="ECO:0000256" key="1">
    <source>
        <dbReference type="ARBA" id="ARBA00004294"/>
    </source>
</evidence>
<feature type="domain" description="Metaxin glutathione S-transferase" evidence="10">
    <location>
        <begin position="116"/>
        <end position="179"/>
    </location>
</feature>
<dbReference type="CTD" id="6753948"/>
<keyword evidence="8" id="KW-0812">Transmembrane</keyword>
<keyword evidence="3" id="KW-0813">Transport</keyword>
<dbReference type="STRING" id="10228.B3RXC3"/>
<dbReference type="InterPro" id="IPR033468">
    <property type="entry name" value="Metaxin_GST"/>
</dbReference>
<dbReference type="InParanoid" id="B3RXC3"/>
<dbReference type="Pfam" id="PF10568">
    <property type="entry name" value="Tom37"/>
    <property type="match status" value="1"/>
</dbReference>
<evidence type="ECO:0000256" key="3">
    <source>
        <dbReference type="ARBA" id="ARBA00022448"/>
    </source>
</evidence>
<comment type="subcellular location">
    <subcellularLocation>
        <location evidence="1">Mitochondrion outer membrane</location>
    </subcellularLocation>
</comment>
<comment type="similarity">
    <text evidence="2">Belongs to the metaxin family.</text>
</comment>
<keyword evidence="6" id="KW-0496">Mitochondrion</keyword>
<evidence type="ECO:0000259" key="10">
    <source>
        <dbReference type="Pfam" id="PF17171"/>
    </source>
</evidence>
<feature type="transmembrane region" description="Helical" evidence="8">
    <location>
        <begin position="206"/>
        <end position="231"/>
    </location>
</feature>
<dbReference type="eggNOG" id="KOG3028">
    <property type="taxonomic scope" value="Eukaryota"/>
</dbReference>
<dbReference type="Proteomes" id="UP000009022">
    <property type="component" value="Unassembled WGS sequence"/>
</dbReference>
<evidence type="ECO:0000256" key="8">
    <source>
        <dbReference type="SAM" id="Phobius"/>
    </source>
</evidence>
<keyword evidence="7 8" id="KW-0472">Membrane</keyword>
<evidence type="ECO:0000259" key="9">
    <source>
        <dbReference type="Pfam" id="PF10568"/>
    </source>
</evidence>
<dbReference type="CDD" id="cd03212">
    <property type="entry name" value="GST_C_Metaxin1_3"/>
    <property type="match status" value="1"/>
</dbReference>
<dbReference type="InterPro" id="IPR019564">
    <property type="entry name" value="Sam37/metaxin_N"/>
</dbReference>
<reference evidence="11 12" key="1">
    <citation type="journal article" date="2008" name="Nature">
        <title>The Trichoplax genome and the nature of placozoans.</title>
        <authorList>
            <person name="Srivastava M."/>
            <person name="Begovic E."/>
            <person name="Chapman J."/>
            <person name="Putnam N.H."/>
            <person name="Hellsten U."/>
            <person name="Kawashima T."/>
            <person name="Kuo A."/>
            <person name="Mitros T."/>
            <person name="Salamov A."/>
            <person name="Carpenter M.L."/>
            <person name="Signorovitch A.Y."/>
            <person name="Moreno M.A."/>
            <person name="Kamm K."/>
            <person name="Grimwood J."/>
            <person name="Schmutz J."/>
            <person name="Shapiro H."/>
            <person name="Grigoriev I.V."/>
            <person name="Buss L.W."/>
            <person name="Schierwater B."/>
            <person name="Dellaporta S.L."/>
            <person name="Rokhsar D.S."/>
        </authorList>
    </citation>
    <scope>NUCLEOTIDE SEQUENCE [LARGE SCALE GENOMIC DNA]</scope>
    <source>
        <strain evidence="11 12">Grell-BS-1999</strain>
    </source>
</reference>
<dbReference type="KEGG" id="tad:TRIADDRAFT_56159"/>
<gene>
    <name evidence="11" type="ORF">TRIADDRAFT_56159</name>
</gene>
<dbReference type="FunCoup" id="B3RXC3">
    <property type="interactions" value="2659"/>
</dbReference>
<evidence type="ECO:0000313" key="11">
    <source>
        <dbReference type="EMBL" id="EDV24392.1"/>
    </source>
</evidence>
<evidence type="ECO:0000256" key="5">
    <source>
        <dbReference type="ARBA" id="ARBA00022927"/>
    </source>
</evidence>
<dbReference type="AlphaFoldDB" id="B3RXC3"/>
<dbReference type="Pfam" id="PF17171">
    <property type="entry name" value="GST_C_6"/>
    <property type="match status" value="1"/>
</dbReference>
<dbReference type="Gene3D" id="1.20.1050.10">
    <property type="match status" value="1"/>
</dbReference>
<dbReference type="GeneID" id="6753948"/>
<evidence type="ECO:0000313" key="12">
    <source>
        <dbReference type="Proteomes" id="UP000009022"/>
    </source>
</evidence>
<evidence type="ECO:0000256" key="2">
    <source>
        <dbReference type="ARBA" id="ARBA00009170"/>
    </source>
</evidence>
<dbReference type="GO" id="GO:0007005">
    <property type="term" value="P:mitochondrion organization"/>
    <property type="evidence" value="ECO:0000318"/>
    <property type="project" value="GO_Central"/>
</dbReference>
<keyword evidence="12" id="KW-1185">Reference proteome</keyword>
<dbReference type="HOGENOM" id="CLU_044137_5_0_1"/>
<protein>
    <recommendedName>
        <fullName evidence="13">Metaxin</fullName>
    </recommendedName>
</protein>
<dbReference type="GO" id="GO:0015031">
    <property type="term" value="P:protein transport"/>
    <property type="evidence" value="ECO:0007669"/>
    <property type="project" value="UniProtKB-KW"/>
</dbReference>